<dbReference type="OrthoDB" id="72772at2759"/>
<dbReference type="PANTHER" id="PTHR15157">
    <property type="entry name" value="UV RADIATION RESISTANCE-ASSOCIATED GENE PROTEIN"/>
    <property type="match status" value="1"/>
</dbReference>
<feature type="compositionally biased region" description="Polar residues" evidence="1">
    <location>
        <begin position="1"/>
        <end position="15"/>
    </location>
</feature>
<protein>
    <recommendedName>
        <fullName evidence="4">UV radiation resistance-associated gene protein</fullName>
    </recommendedName>
</protein>
<dbReference type="GO" id="GO:0035493">
    <property type="term" value="P:SNARE complex assembly"/>
    <property type="evidence" value="ECO:0007669"/>
    <property type="project" value="TreeGrafter"/>
</dbReference>
<keyword evidence="3" id="KW-1185">Reference proteome</keyword>
<feature type="region of interest" description="Disordered" evidence="1">
    <location>
        <begin position="1"/>
        <end position="47"/>
    </location>
</feature>
<proteinExistence type="predicted"/>
<feature type="region of interest" description="Disordered" evidence="1">
    <location>
        <begin position="240"/>
        <end position="264"/>
    </location>
</feature>
<evidence type="ECO:0000256" key="1">
    <source>
        <dbReference type="SAM" id="MobiDB-lite"/>
    </source>
</evidence>
<evidence type="ECO:0000313" key="2">
    <source>
        <dbReference type="EMBL" id="KAI5068458.1"/>
    </source>
</evidence>
<feature type="compositionally biased region" description="Basic and acidic residues" evidence="1">
    <location>
        <begin position="17"/>
        <end position="29"/>
    </location>
</feature>
<accession>A0A9D4UID7</accession>
<dbReference type="GO" id="GO:0000149">
    <property type="term" value="F:SNARE binding"/>
    <property type="evidence" value="ECO:0007669"/>
    <property type="project" value="TreeGrafter"/>
</dbReference>
<evidence type="ECO:0000313" key="3">
    <source>
        <dbReference type="Proteomes" id="UP000886520"/>
    </source>
</evidence>
<dbReference type="AlphaFoldDB" id="A0A9D4UID7"/>
<organism evidence="2 3">
    <name type="scientific">Adiantum capillus-veneris</name>
    <name type="common">Maidenhair fern</name>
    <dbReference type="NCBI Taxonomy" id="13818"/>
    <lineage>
        <taxon>Eukaryota</taxon>
        <taxon>Viridiplantae</taxon>
        <taxon>Streptophyta</taxon>
        <taxon>Embryophyta</taxon>
        <taxon>Tracheophyta</taxon>
        <taxon>Polypodiopsida</taxon>
        <taxon>Polypodiidae</taxon>
        <taxon>Polypodiales</taxon>
        <taxon>Pteridineae</taxon>
        <taxon>Pteridaceae</taxon>
        <taxon>Vittarioideae</taxon>
        <taxon>Adiantum</taxon>
    </lineage>
</organism>
<name>A0A9D4UID7_ADICA</name>
<dbReference type="GO" id="GO:0005768">
    <property type="term" value="C:endosome"/>
    <property type="evidence" value="ECO:0007669"/>
    <property type="project" value="TreeGrafter"/>
</dbReference>
<sequence length="417" mass="45559">MGSQSMGDLGQTTKQHVPAEDGRQQAKREEEEEEEEKEEQKGETELVREEKERVSLITISEDPPNISIIPLEEFQKVLGSLCSAAAVTSQLRIHRDALVGKLESLLKIRKQSLHRIDELEVLKSRLRSKDLTLENAKVSLQEKSEDVAIAKDKLLPSARSLLAAANCLAVAHNHLQDACKHLEGEGGQGRLLHLQNMLRTRRRLMVSQIAALYPIVPCPVPVGKSLTPNTPFSQQRYLTNTVPQSSDSSNKDNQPVDKSDSLPMTIGGLHVVAPLNTRPGLYTEPNDHESSATALGYVAHSLALLAACLDVPLRYPIRLGASRSYIQDYAPIVEANEAAAANSVGPNSGGGRRSLIEFPLYSEGQDSTRSAYAVFLLNKDLEQVLNYMGAETVGPRHTLPNLNKIIKLVCSGACTTA</sequence>
<dbReference type="PANTHER" id="PTHR15157:SF24">
    <property type="entry name" value="VACUOLAR PROTEIN SORTING 38"/>
    <property type="match status" value="1"/>
</dbReference>
<dbReference type="GO" id="GO:0000323">
    <property type="term" value="C:lytic vacuole"/>
    <property type="evidence" value="ECO:0007669"/>
    <property type="project" value="TreeGrafter"/>
</dbReference>
<gene>
    <name evidence="2" type="ORF">GOP47_0016803</name>
</gene>
<comment type="caution">
    <text evidence="2">The sequence shown here is derived from an EMBL/GenBank/DDBJ whole genome shotgun (WGS) entry which is preliminary data.</text>
</comment>
<dbReference type="EMBL" id="JABFUD020000016">
    <property type="protein sequence ID" value="KAI5068458.1"/>
    <property type="molecule type" value="Genomic_DNA"/>
</dbReference>
<evidence type="ECO:0008006" key="4">
    <source>
        <dbReference type="Google" id="ProtNLM"/>
    </source>
</evidence>
<feature type="compositionally biased region" description="Polar residues" evidence="1">
    <location>
        <begin position="240"/>
        <end position="253"/>
    </location>
</feature>
<reference evidence="2" key="1">
    <citation type="submission" date="2021-01" db="EMBL/GenBank/DDBJ databases">
        <title>Adiantum capillus-veneris genome.</title>
        <authorList>
            <person name="Fang Y."/>
            <person name="Liao Q."/>
        </authorList>
    </citation>
    <scope>NUCLEOTIDE SEQUENCE</scope>
    <source>
        <strain evidence="2">H3</strain>
        <tissue evidence="2">Leaf</tissue>
    </source>
</reference>
<feature type="compositionally biased region" description="Basic and acidic residues" evidence="1">
    <location>
        <begin position="38"/>
        <end position="47"/>
    </location>
</feature>
<dbReference type="Proteomes" id="UP000886520">
    <property type="component" value="Chromosome 16"/>
</dbReference>